<evidence type="ECO:0000313" key="3">
    <source>
        <dbReference type="EMBL" id="AFN69437.1"/>
    </source>
</evidence>
<dbReference type="PANTHER" id="PTHR36435:SF1">
    <property type="entry name" value="CAAX AMINO TERMINAL PROTEASE FAMILY PROTEIN"/>
    <property type="match status" value="1"/>
</dbReference>
<keyword evidence="1" id="KW-1133">Transmembrane helix</keyword>
<evidence type="ECO:0000256" key="1">
    <source>
        <dbReference type="SAM" id="Phobius"/>
    </source>
</evidence>
<accession>I6YXB3</accession>
<gene>
    <name evidence="3" type="primary">elx2</name>
</gene>
<dbReference type="GO" id="GO:0080120">
    <property type="term" value="P:CAAX-box protein maturation"/>
    <property type="evidence" value="ECO:0007669"/>
    <property type="project" value="UniProtKB-ARBA"/>
</dbReference>
<proteinExistence type="predicted"/>
<feature type="transmembrane region" description="Helical" evidence="1">
    <location>
        <begin position="195"/>
        <end position="214"/>
    </location>
</feature>
<feature type="transmembrane region" description="Helical" evidence="1">
    <location>
        <begin position="50"/>
        <end position="69"/>
    </location>
</feature>
<dbReference type="GO" id="GO:0004175">
    <property type="term" value="F:endopeptidase activity"/>
    <property type="evidence" value="ECO:0007669"/>
    <property type="project" value="UniProtKB-ARBA"/>
</dbReference>
<feature type="transmembrane region" description="Helical" evidence="1">
    <location>
        <begin position="89"/>
        <end position="109"/>
    </location>
</feature>
<feature type="transmembrane region" description="Helical" evidence="1">
    <location>
        <begin position="12"/>
        <end position="30"/>
    </location>
</feature>
<reference evidence="3" key="1">
    <citation type="journal article" date="2011" name="Chem. Biol.">
        <title>Biosynthesis of the antimicrobial peptide epilancin 15X and its N-terminal lactate.</title>
        <authorList>
            <person name="Velasquez J.E."/>
            <person name="Zhang X."/>
            <person name="van der Donk W.A."/>
        </authorList>
    </citation>
    <scope>NUCLEOTIDE SEQUENCE</scope>
    <source>
        <strain evidence="3">15X154</strain>
    </source>
</reference>
<protein>
    <submittedName>
        <fullName evidence="3">Elx2</fullName>
    </submittedName>
</protein>
<dbReference type="InterPro" id="IPR003675">
    <property type="entry name" value="Rce1/LyrA-like_dom"/>
</dbReference>
<sequence length="241" mass="28400">MILQLKSVNWPEFIFFPIVFFSSFLVNIILSLINNFFNINFFSVLGTKNVVIMSDFSINLIIIFLFLILEKKTKKNIVESLEYIKKNIFLFMFLFTLPKLVIILINYLFNLSNVNFNLSKTENQMLIIDWIKEPNYFFMKIIIFLSIILVGPISEEILYRHLIIGELGKIFSYKLMAFISIILFSLIHVSDAKSSLEILTYLILSLSLVLIYLISKRNIFVSITLHCFINITSYAYIYYFY</sequence>
<feature type="domain" description="CAAX prenyl protease 2/Lysostaphin resistance protein A-like" evidence="2">
    <location>
        <begin position="140"/>
        <end position="231"/>
    </location>
</feature>
<organism evidence="3">
    <name type="scientific">Staphylococcus epidermidis</name>
    <dbReference type="NCBI Taxonomy" id="1282"/>
    <lineage>
        <taxon>Bacteria</taxon>
        <taxon>Bacillati</taxon>
        <taxon>Bacillota</taxon>
        <taxon>Bacilli</taxon>
        <taxon>Bacillales</taxon>
        <taxon>Staphylococcaceae</taxon>
        <taxon>Staphylococcus</taxon>
    </lineage>
</organism>
<feature type="transmembrane region" description="Helical" evidence="1">
    <location>
        <begin position="137"/>
        <end position="159"/>
    </location>
</feature>
<dbReference type="Pfam" id="PF02517">
    <property type="entry name" value="Rce1-like"/>
    <property type="match status" value="1"/>
</dbReference>
<dbReference type="AlphaFoldDB" id="I6YXB3"/>
<dbReference type="InterPro" id="IPR052710">
    <property type="entry name" value="CAAX_protease"/>
</dbReference>
<feature type="transmembrane region" description="Helical" evidence="1">
    <location>
        <begin position="171"/>
        <end position="189"/>
    </location>
</feature>
<keyword evidence="1" id="KW-0812">Transmembrane</keyword>
<keyword evidence="1" id="KW-0472">Membrane</keyword>
<dbReference type="PANTHER" id="PTHR36435">
    <property type="entry name" value="SLR1288 PROTEIN"/>
    <property type="match status" value="1"/>
</dbReference>
<dbReference type="EMBL" id="JQ979180">
    <property type="protein sequence ID" value="AFN69437.1"/>
    <property type="molecule type" value="Genomic_DNA"/>
</dbReference>
<name>I6YXB3_STAEP</name>
<feature type="transmembrane region" description="Helical" evidence="1">
    <location>
        <begin position="219"/>
        <end position="239"/>
    </location>
</feature>
<reference evidence="3" key="2">
    <citation type="submission" date="2012-04" db="EMBL/GenBank/DDBJ databases">
        <authorList>
            <person name="Depkat-Jakob P."/>
        </authorList>
    </citation>
    <scope>NUCLEOTIDE SEQUENCE</scope>
    <source>
        <strain evidence="3">15X154</strain>
    </source>
</reference>
<evidence type="ECO:0000259" key="2">
    <source>
        <dbReference type="Pfam" id="PF02517"/>
    </source>
</evidence>